<keyword evidence="2" id="KW-1185">Reference proteome</keyword>
<protein>
    <submittedName>
        <fullName evidence="1">Uncharacterized protein</fullName>
    </submittedName>
</protein>
<evidence type="ECO:0000313" key="1">
    <source>
        <dbReference type="EMBL" id="CAI6376758.1"/>
    </source>
</evidence>
<dbReference type="EMBL" id="CARXXK010001572">
    <property type="protein sequence ID" value="CAI6376758.1"/>
    <property type="molecule type" value="Genomic_DNA"/>
</dbReference>
<dbReference type="AlphaFoldDB" id="A0AAV0YA53"/>
<evidence type="ECO:0000313" key="2">
    <source>
        <dbReference type="Proteomes" id="UP001160148"/>
    </source>
</evidence>
<sequence>MLVVQNYHHVSQHSLMKIMRTLLEKILKTLPCKPKKIRKIDNSLDNPVEALKFVCTQKSEVNEFSILGQQIAAQLQKLPLQESLKIQVDIQNMLTTARLRIMNNTQYNNNTITILIAII</sequence>
<dbReference type="Proteomes" id="UP001160148">
    <property type="component" value="Unassembled WGS sequence"/>
</dbReference>
<accession>A0AAV0YA53</accession>
<gene>
    <name evidence="1" type="ORF">MEUPH1_LOCUS30096</name>
</gene>
<proteinExistence type="predicted"/>
<name>A0AAV0YA53_9HEMI</name>
<comment type="caution">
    <text evidence="1">The sequence shown here is derived from an EMBL/GenBank/DDBJ whole genome shotgun (WGS) entry which is preliminary data.</text>
</comment>
<reference evidence="1 2" key="1">
    <citation type="submission" date="2023-01" db="EMBL/GenBank/DDBJ databases">
        <authorList>
            <person name="Whitehead M."/>
        </authorList>
    </citation>
    <scope>NUCLEOTIDE SEQUENCE [LARGE SCALE GENOMIC DNA]</scope>
</reference>
<organism evidence="1 2">
    <name type="scientific">Macrosiphum euphorbiae</name>
    <name type="common">potato aphid</name>
    <dbReference type="NCBI Taxonomy" id="13131"/>
    <lineage>
        <taxon>Eukaryota</taxon>
        <taxon>Metazoa</taxon>
        <taxon>Ecdysozoa</taxon>
        <taxon>Arthropoda</taxon>
        <taxon>Hexapoda</taxon>
        <taxon>Insecta</taxon>
        <taxon>Pterygota</taxon>
        <taxon>Neoptera</taxon>
        <taxon>Paraneoptera</taxon>
        <taxon>Hemiptera</taxon>
        <taxon>Sternorrhyncha</taxon>
        <taxon>Aphidomorpha</taxon>
        <taxon>Aphidoidea</taxon>
        <taxon>Aphididae</taxon>
        <taxon>Macrosiphini</taxon>
        <taxon>Macrosiphum</taxon>
    </lineage>
</organism>